<keyword evidence="3" id="KW-1185">Reference proteome</keyword>
<evidence type="ECO:0000256" key="1">
    <source>
        <dbReference type="SAM" id="MobiDB-lite"/>
    </source>
</evidence>
<sequence length="137" mass="14442">MTALDPRDGAVPSLLGTDPLSSALLPLRTAAAKAMSTSPLPALSPSGWACRADTGLSGPGAPLWDVTLALFEWPTLGLPPFLSPIWKAQNQTAWEEDTSRGGGGGDKPRIVPGPLRPKHNLDHCRSHSFSKSDARKP</sequence>
<feature type="compositionally biased region" description="Basic and acidic residues" evidence="1">
    <location>
        <begin position="119"/>
        <end position="137"/>
    </location>
</feature>
<proteinExistence type="predicted"/>
<evidence type="ECO:0000313" key="3">
    <source>
        <dbReference type="Proteomes" id="UP000558488"/>
    </source>
</evidence>
<reference evidence="2 3" key="1">
    <citation type="journal article" date="2020" name="Nature">
        <title>Six reference-quality genomes reveal evolution of bat adaptations.</title>
        <authorList>
            <person name="Jebb D."/>
            <person name="Huang Z."/>
            <person name="Pippel M."/>
            <person name="Hughes G.M."/>
            <person name="Lavrichenko K."/>
            <person name="Devanna P."/>
            <person name="Winkler S."/>
            <person name="Jermiin L.S."/>
            <person name="Skirmuntt E.C."/>
            <person name="Katzourakis A."/>
            <person name="Burkitt-Gray L."/>
            <person name="Ray D.A."/>
            <person name="Sullivan K.A.M."/>
            <person name="Roscito J.G."/>
            <person name="Kirilenko B.M."/>
            <person name="Davalos L.M."/>
            <person name="Corthals A.P."/>
            <person name="Power M.L."/>
            <person name="Jones G."/>
            <person name="Ransome R.D."/>
            <person name="Dechmann D.K.N."/>
            <person name="Locatelli A.G."/>
            <person name="Puechmaille S.J."/>
            <person name="Fedrigo O."/>
            <person name="Jarvis E.D."/>
            <person name="Hiller M."/>
            <person name="Vernes S.C."/>
            <person name="Myers E.W."/>
            <person name="Teeling E.C."/>
        </authorList>
    </citation>
    <scope>NUCLEOTIDE SEQUENCE [LARGE SCALE GENOMIC DNA]</scope>
    <source>
        <strain evidence="2">MPipKuh1</strain>
        <tissue evidence="2">Flight muscle</tissue>
    </source>
</reference>
<organism evidence="2 3">
    <name type="scientific">Pipistrellus kuhlii</name>
    <name type="common">Kuhl's pipistrelle</name>
    <dbReference type="NCBI Taxonomy" id="59472"/>
    <lineage>
        <taxon>Eukaryota</taxon>
        <taxon>Metazoa</taxon>
        <taxon>Chordata</taxon>
        <taxon>Craniata</taxon>
        <taxon>Vertebrata</taxon>
        <taxon>Euteleostomi</taxon>
        <taxon>Mammalia</taxon>
        <taxon>Eutheria</taxon>
        <taxon>Laurasiatheria</taxon>
        <taxon>Chiroptera</taxon>
        <taxon>Yangochiroptera</taxon>
        <taxon>Vespertilionidae</taxon>
        <taxon>Pipistrellus</taxon>
    </lineage>
</organism>
<dbReference type="EMBL" id="JACAGB010000012">
    <property type="protein sequence ID" value="KAF6331851.1"/>
    <property type="molecule type" value="Genomic_DNA"/>
</dbReference>
<evidence type="ECO:0000313" key="2">
    <source>
        <dbReference type="EMBL" id="KAF6331851.1"/>
    </source>
</evidence>
<gene>
    <name evidence="2" type="ORF">mPipKuh1_008159</name>
</gene>
<accession>A0A7J7W3J3</accession>
<comment type="caution">
    <text evidence="2">The sequence shown here is derived from an EMBL/GenBank/DDBJ whole genome shotgun (WGS) entry which is preliminary data.</text>
</comment>
<protein>
    <submittedName>
        <fullName evidence="2">Uncharacterized protein</fullName>
    </submittedName>
</protein>
<dbReference type="Proteomes" id="UP000558488">
    <property type="component" value="Unassembled WGS sequence"/>
</dbReference>
<feature type="region of interest" description="Disordered" evidence="1">
    <location>
        <begin position="90"/>
        <end position="137"/>
    </location>
</feature>
<name>A0A7J7W3J3_PIPKU</name>
<dbReference type="AlphaFoldDB" id="A0A7J7W3J3"/>